<proteinExistence type="predicted"/>
<reference evidence="2" key="1">
    <citation type="submission" date="2014-09" db="EMBL/GenBank/DDBJ databases">
        <authorList>
            <person name="Magalhaes I.L.F."/>
            <person name="Oliveira U."/>
            <person name="Santos F.R."/>
            <person name="Vidigal T.H.D.A."/>
            <person name="Brescovit A.D."/>
            <person name="Santos A.J."/>
        </authorList>
    </citation>
    <scope>NUCLEOTIDE SEQUENCE</scope>
    <source>
        <tissue evidence="2">Shoot tissue taken approximately 20 cm above the soil surface</tissue>
    </source>
</reference>
<protein>
    <submittedName>
        <fullName evidence="2">Uncharacterized protein</fullName>
    </submittedName>
</protein>
<organism evidence="2">
    <name type="scientific">Arundo donax</name>
    <name type="common">Giant reed</name>
    <name type="synonym">Donax arundinaceus</name>
    <dbReference type="NCBI Taxonomy" id="35708"/>
    <lineage>
        <taxon>Eukaryota</taxon>
        <taxon>Viridiplantae</taxon>
        <taxon>Streptophyta</taxon>
        <taxon>Embryophyta</taxon>
        <taxon>Tracheophyta</taxon>
        <taxon>Spermatophyta</taxon>
        <taxon>Magnoliopsida</taxon>
        <taxon>Liliopsida</taxon>
        <taxon>Poales</taxon>
        <taxon>Poaceae</taxon>
        <taxon>PACMAD clade</taxon>
        <taxon>Arundinoideae</taxon>
        <taxon>Arundineae</taxon>
        <taxon>Arundo</taxon>
    </lineage>
</organism>
<sequence>MGAPRIGHRNSPGTSSSSFLAGDGGTGTSAGGLCLVFHAGGGVERKDSSFQRRARSAPIRVAGAGAYQLDLAAELAKQLLLVVQRQ</sequence>
<accession>A0A0A9DZX9</accession>
<reference evidence="2" key="2">
    <citation type="journal article" date="2015" name="Data Brief">
        <title>Shoot transcriptome of the giant reed, Arundo donax.</title>
        <authorList>
            <person name="Barrero R.A."/>
            <person name="Guerrero F.D."/>
            <person name="Moolhuijzen P."/>
            <person name="Goolsby J.A."/>
            <person name="Tidwell J."/>
            <person name="Bellgard S.E."/>
            <person name="Bellgard M.I."/>
        </authorList>
    </citation>
    <scope>NUCLEOTIDE SEQUENCE</scope>
    <source>
        <tissue evidence="2">Shoot tissue taken approximately 20 cm above the soil surface</tissue>
    </source>
</reference>
<evidence type="ECO:0000313" key="2">
    <source>
        <dbReference type="EMBL" id="JAD93356.1"/>
    </source>
</evidence>
<evidence type="ECO:0000256" key="1">
    <source>
        <dbReference type="SAM" id="MobiDB-lite"/>
    </source>
</evidence>
<name>A0A0A9DZX9_ARUDO</name>
<dbReference type="AlphaFoldDB" id="A0A0A9DZX9"/>
<feature type="region of interest" description="Disordered" evidence="1">
    <location>
        <begin position="1"/>
        <end position="23"/>
    </location>
</feature>
<dbReference type="EMBL" id="GBRH01204539">
    <property type="protein sequence ID" value="JAD93356.1"/>
    <property type="molecule type" value="Transcribed_RNA"/>
</dbReference>